<organism evidence="6 7">
    <name type="scientific">Andreesenia angusta</name>
    <dbReference type="NCBI Taxonomy" id="39480"/>
    <lineage>
        <taxon>Bacteria</taxon>
        <taxon>Bacillati</taxon>
        <taxon>Bacillota</taxon>
        <taxon>Tissierellia</taxon>
        <taxon>Tissierellales</taxon>
        <taxon>Gottschalkiaceae</taxon>
        <taxon>Andreesenia</taxon>
    </lineage>
</organism>
<feature type="domain" description="Metallo-beta-lactamase" evidence="5">
    <location>
        <begin position="12"/>
        <end position="188"/>
    </location>
</feature>
<dbReference type="PANTHER" id="PTHR46233">
    <property type="entry name" value="HYDROXYACYLGLUTATHIONE HYDROLASE GLOC"/>
    <property type="match status" value="1"/>
</dbReference>
<dbReference type="SUPFAM" id="SSF56281">
    <property type="entry name" value="Metallo-hydrolase/oxidoreductase"/>
    <property type="match status" value="1"/>
</dbReference>
<dbReference type="Gene3D" id="3.60.15.10">
    <property type="entry name" value="Ribonuclease Z/Hydroxyacylglutathione hydrolase-like"/>
    <property type="match status" value="1"/>
</dbReference>
<dbReference type="CDD" id="cd06262">
    <property type="entry name" value="metallo-hydrolase-like_MBL-fold"/>
    <property type="match status" value="1"/>
</dbReference>
<gene>
    <name evidence="6" type="primary">baeB</name>
    <name evidence="6" type="ORF">EUAN_11720</name>
</gene>
<comment type="caution">
    <text evidence="6">The sequence shown here is derived from an EMBL/GenBank/DDBJ whole genome shotgun (WGS) entry which is preliminary data.</text>
</comment>
<dbReference type="RefSeq" id="WP_071062622.1">
    <property type="nucleotide sequence ID" value="NZ_MKIE01000003.1"/>
</dbReference>
<reference evidence="6 7" key="1">
    <citation type="submission" date="2016-09" db="EMBL/GenBank/DDBJ databases">
        <title>Genome sequence of Eubacterium angustum.</title>
        <authorList>
            <person name="Poehlein A."/>
            <person name="Daniel R."/>
        </authorList>
    </citation>
    <scope>NUCLEOTIDE SEQUENCE [LARGE SCALE GENOMIC DNA]</scope>
    <source>
        <strain evidence="6 7">DSM 1989</strain>
    </source>
</reference>
<keyword evidence="7" id="KW-1185">Reference proteome</keyword>
<comment type="cofactor">
    <cofactor evidence="1">
        <name>Zn(2+)</name>
        <dbReference type="ChEBI" id="CHEBI:29105"/>
    </cofactor>
</comment>
<evidence type="ECO:0000256" key="1">
    <source>
        <dbReference type="ARBA" id="ARBA00001947"/>
    </source>
</evidence>
<evidence type="ECO:0000313" key="6">
    <source>
        <dbReference type="EMBL" id="OHW62607.1"/>
    </source>
</evidence>
<dbReference type="AlphaFoldDB" id="A0A1S1V900"/>
<keyword evidence="2" id="KW-0479">Metal-binding</keyword>
<dbReference type="EMBL" id="MKIE01000003">
    <property type="protein sequence ID" value="OHW62607.1"/>
    <property type="molecule type" value="Genomic_DNA"/>
</dbReference>
<keyword evidence="4" id="KW-0862">Zinc</keyword>
<dbReference type="PANTHER" id="PTHR46233:SF3">
    <property type="entry name" value="HYDROXYACYLGLUTATHIONE HYDROLASE GLOC"/>
    <property type="match status" value="1"/>
</dbReference>
<accession>A0A1S1V900</accession>
<evidence type="ECO:0000313" key="7">
    <source>
        <dbReference type="Proteomes" id="UP000180254"/>
    </source>
</evidence>
<dbReference type="Proteomes" id="UP000180254">
    <property type="component" value="Unassembled WGS sequence"/>
</dbReference>
<protein>
    <submittedName>
        <fullName evidence="6">Putative polyketide biosynthesis zinc-dependent hydrolase BaeB</fullName>
        <ecNumber evidence="6">3.-.-.-</ecNumber>
    </submittedName>
</protein>
<dbReference type="InterPro" id="IPR001279">
    <property type="entry name" value="Metallo-B-lactamas"/>
</dbReference>
<evidence type="ECO:0000259" key="5">
    <source>
        <dbReference type="SMART" id="SM00849"/>
    </source>
</evidence>
<dbReference type="GO" id="GO:0016787">
    <property type="term" value="F:hydrolase activity"/>
    <property type="evidence" value="ECO:0007669"/>
    <property type="project" value="UniProtKB-KW"/>
</dbReference>
<sequence length="210" mass="22859">MFLERKPLGVYGANCYIVACEDTREAAVVDPGGEPEEVEKILEEHGLKLSCILLTHGHGDHIAGVNALKEKYGVDVYVHSADAELLRSSEKNLSDMMPIEPVTVEGFTEVEDGEVLELGSLKLEVLHTPGHTRGCICIKVSDKLFTGDTLFKGSIGRTDLYGGGDDLVESVQRKLLTLDPETVVLPGHGAVTTLRDEIATNPFIRNLETF</sequence>
<evidence type="ECO:0000256" key="4">
    <source>
        <dbReference type="ARBA" id="ARBA00022833"/>
    </source>
</evidence>
<dbReference type="SMART" id="SM00849">
    <property type="entry name" value="Lactamase_B"/>
    <property type="match status" value="1"/>
</dbReference>
<dbReference type="InterPro" id="IPR051453">
    <property type="entry name" value="MBL_Glyoxalase_II"/>
</dbReference>
<dbReference type="Pfam" id="PF00753">
    <property type="entry name" value="Lactamase_B"/>
    <property type="match status" value="1"/>
</dbReference>
<name>A0A1S1V900_9FIRM</name>
<keyword evidence="3 6" id="KW-0378">Hydrolase</keyword>
<dbReference type="InterPro" id="IPR036866">
    <property type="entry name" value="RibonucZ/Hydroxyglut_hydro"/>
</dbReference>
<dbReference type="STRING" id="39480.EUAN_11720"/>
<dbReference type="OrthoDB" id="9802248at2"/>
<dbReference type="EC" id="3.-.-.-" evidence="6"/>
<evidence type="ECO:0000256" key="2">
    <source>
        <dbReference type="ARBA" id="ARBA00022723"/>
    </source>
</evidence>
<proteinExistence type="predicted"/>
<evidence type="ECO:0000256" key="3">
    <source>
        <dbReference type="ARBA" id="ARBA00022801"/>
    </source>
</evidence>
<dbReference type="GO" id="GO:0046872">
    <property type="term" value="F:metal ion binding"/>
    <property type="evidence" value="ECO:0007669"/>
    <property type="project" value="UniProtKB-KW"/>
</dbReference>